<sequence>MKRILKYGAACLLAVTVAGYFAGTVLNNLVPAIMKKDWLSLWDPALMLKPSTWLYGAVVTVMLYMLYLVFRVDTVKRAKRVLKSREDSVESSLENSRFMTDKERDANFAPRRFTKLNEVKKDGIPVYAVYNKKKKELDINLASPMHGLVIGATGSGKTTTFINPMIQILGNSSAGSSMICTDPKGELFQLHSGMLTERGYKVMVLDLRDPYSSFRWNPLGDLYDRYQLYLKAGEGIFECDGSVTESGLELVNKAEEYGEIWYEFRGKAYAHRRELLTVVKVQKQKIYDEVYEDLNDLISVICPIESKDDPVWEKGARSIIMAVCLAMLEDSEYPELEMTKEKFCFYNINKAISNSEEEFAALKEYFTGRPKLSKAVGLSRQVLSAADTTLASYMSIAFDKLSMFNDEGLCSLTSATDINPEQFANEPTALFLKIPDEKDTRHALAAVFVLCIYKALIKVASAREDLSLPRNVYFILDEFGNMPKIDKFDKMITVGRSRKIWFNMVVQSYAQLDNVYSQTIANIIKSNCGMKMFIGSNDIETCEEFSKLCGNKTVSTQSVSSSLGDKTGNINVSTQVQTRPLIYPSDLQKLNNKTSTGNAIIVTFGNYPLKTQFTPSYKCPLYEMKTMDLSEVRMNAFFGDEVFYDLEERNYIVASQQEADEDEASEYEPGTESDDDPGVSLENRA</sequence>
<comment type="caution">
    <text evidence="9">The sequence shown here is derived from an EMBL/GenBank/DDBJ whole genome shotgun (WGS) entry which is preliminary data.</text>
</comment>
<evidence type="ECO:0000256" key="1">
    <source>
        <dbReference type="ARBA" id="ARBA00004651"/>
    </source>
</evidence>
<feature type="transmembrane region" description="Helical" evidence="8">
    <location>
        <begin position="7"/>
        <end position="33"/>
    </location>
</feature>
<accession>A0A2V3YB02</accession>
<dbReference type="CDD" id="cd01127">
    <property type="entry name" value="TrwB_TraG_TraD_VirD4"/>
    <property type="match status" value="2"/>
</dbReference>
<evidence type="ECO:0000256" key="2">
    <source>
        <dbReference type="ARBA" id="ARBA00008806"/>
    </source>
</evidence>
<organism evidence="9 10">
    <name type="scientific">Hungatella effluvii</name>
    <dbReference type="NCBI Taxonomy" id="1096246"/>
    <lineage>
        <taxon>Bacteria</taxon>
        <taxon>Bacillati</taxon>
        <taxon>Bacillota</taxon>
        <taxon>Clostridia</taxon>
        <taxon>Lachnospirales</taxon>
        <taxon>Lachnospiraceae</taxon>
        <taxon>Hungatella</taxon>
    </lineage>
</organism>
<feature type="transmembrane region" description="Helical" evidence="8">
    <location>
        <begin position="53"/>
        <end position="70"/>
    </location>
</feature>
<dbReference type="InterPro" id="IPR003688">
    <property type="entry name" value="TraG/VirD4"/>
</dbReference>
<reference evidence="9 10" key="1">
    <citation type="submission" date="2018-05" db="EMBL/GenBank/DDBJ databases">
        <title>Genomic Encyclopedia of Type Strains, Phase IV (KMG-IV): sequencing the most valuable type-strain genomes for metagenomic binning, comparative biology and taxonomic classification.</title>
        <authorList>
            <person name="Goeker M."/>
        </authorList>
    </citation>
    <scope>NUCLEOTIDE SEQUENCE [LARGE SCALE GENOMIC DNA]</scope>
    <source>
        <strain evidence="9 10">DSM 24995</strain>
    </source>
</reference>
<feature type="compositionally biased region" description="Acidic residues" evidence="7">
    <location>
        <begin position="658"/>
        <end position="677"/>
    </location>
</feature>
<dbReference type="PANTHER" id="PTHR37937:SF1">
    <property type="entry name" value="CONJUGATIVE TRANSFER: DNA TRANSPORT"/>
    <property type="match status" value="1"/>
</dbReference>
<keyword evidence="4 8" id="KW-0812">Transmembrane</keyword>
<evidence type="ECO:0000256" key="4">
    <source>
        <dbReference type="ARBA" id="ARBA00022692"/>
    </source>
</evidence>
<keyword evidence="3" id="KW-1003">Cell membrane</keyword>
<gene>
    <name evidence="9" type="ORF">DFR60_10346</name>
</gene>
<evidence type="ECO:0000256" key="6">
    <source>
        <dbReference type="ARBA" id="ARBA00023136"/>
    </source>
</evidence>
<dbReference type="GO" id="GO:0005886">
    <property type="term" value="C:plasma membrane"/>
    <property type="evidence" value="ECO:0007669"/>
    <property type="project" value="UniProtKB-SubCell"/>
</dbReference>
<dbReference type="InterPro" id="IPR051539">
    <property type="entry name" value="T4SS-coupling_protein"/>
</dbReference>
<dbReference type="EMBL" id="QJKD01000003">
    <property type="protein sequence ID" value="PXX54996.1"/>
    <property type="molecule type" value="Genomic_DNA"/>
</dbReference>
<dbReference type="Proteomes" id="UP000248057">
    <property type="component" value="Unassembled WGS sequence"/>
</dbReference>
<keyword evidence="10" id="KW-1185">Reference proteome</keyword>
<protein>
    <submittedName>
        <fullName evidence="9">Type IV secretory system conjugative DNA transfer VirD4/TraG family protein</fullName>
    </submittedName>
</protein>
<evidence type="ECO:0000313" key="10">
    <source>
        <dbReference type="Proteomes" id="UP000248057"/>
    </source>
</evidence>
<dbReference type="RefSeq" id="WP_110322121.1">
    <property type="nucleotide sequence ID" value="NZ_QJKD01000003.1"/>
</dbReference>
<dbReference type="AlphaFoldDB" id="A0A2V3YB02"/>
<name>A0A2V3YB02_9FIRM</name>
<evidence type="ECO:0000256" key="3">
    <source>
        <dbReference type="ARBA" id="ARBA00022475"/>
    </source>
</evidence>
<keyword evidence="6 8" id="KW-0472">Membrane</keyword>
<evidence type="ECO:0000256" key="5">
    <source>
        <dbReference type="ARBA" id="ARBA00022989"/>
    </source>
</evidence>
<proteinExistence type="inferred from homology"/>
<evidence type="ECO:0000256" key="7">
    <source>
        <dbReference type="SAM" id="MobiDB-lite"/>
    </source>
</evidence>
<comment type="similarity">
    <text evidence="2">Belongs to the VirD4/TraG family.</text>
</comment>
<dbReference type="InterPro" id="IPR027417">
    <property type="entry name" value="P-loop_NTPase"/>
</dbReference>
<keyword evidence="5 8" id="KW-1133">Transmembrane helix</keyword>
<comment type="subcellular location">
    <subcellularLocation>
        <location evidence="1">Cell membrane</location>
        <topology evidence="1">Multi-pass membrane protein</topology>
    </subcellularLocation>
</comment>
<dbReference type="GeneID" id="86060561"/>
<dbReference type="SUPFAM" id="SSF52540">
    <property type="entry name" value="P-loop containing nucleoside triphosphate hydrolases"/>
    <property type="match status" value="1"/>
</dbReference>
<dbReference type="Gene3D" id="3.40.50.300">
    <property type="entry name" value="P-loop containing nucleotide triphosphate hydrolases"/>
    <property type="match status" value="2"/>
</dbReference>
<evidence type="ECO:0000256" key="8">
    <source>
        <dbReference type="SAM" id="Phobius"/>
    </source>
</evidence>
<feature type="region of interest" description="Disordered" evidence="7">
    <location>
        <begin position="653"/>
        <end position="685"/>
    </location>
</feature>
<dbReference type="Pfam" id="PF02534">
    <property type="entry name" value="T4SS-DNA_transf"/>
    <property type="match status" value="2"/>
</dbReference>
<evidence type="ECO:0000313" key="9">
    <source>
        <dbReference type="EMBL" id="PXX54996.1"/>
    </source>
</evidence>
<dbReference type="PANTHER" id="PTHR37937">
    <property type="entry name" value="CONJUGATIVE TRANSFER: DNA TRANSPORT"/>
    <property type="match status" value="1"/>
</dbReference>